<reference evidence="2" key="1">
    <citation type="submission" date="2023-07" db="EMBL/GenBank/DDBJ databases">
        <title>Sorghum-associated microbial communities from plants grown in Nebraska, USA.</title>
        <authorList>
            <person name="Schachtman D."/>
        </authorList>
    </citation>
    <scope>NUCLEOTIDE SEQUENCE</scope>
    <source>
        <strain evidence="2">BE80</strain>
    </source>
</reference>
<evidence type="ECO:0000313" key="3">
    <source>
        <dbReference type="Proteomes" id="UP001254832"/>
    </source>
</evidence>
<sequence>MRRNKLTKIFSALICFSVVSTVITVPSLQPKVEAAAKKESTVAEKVAYFQKQIKKLKHLIAKLEIERSVMVKGSKEHIANLKQTKKYTEQIIYYSEKILELYK</sequence>
<name>A0AAP5H4W9_PAEAM</name>
<dbReference type="EMBL" id="JAVDTR010000009">
    <property type="protein sequence ID" value="MDR6725021.1"/>
    <property type="molecule type" value="Genomic_DNA"/>
</dbReference>
<dbReference type="Proteomes" id="UP001254832">
    <property type="component" value="Unassembled WGS sequence"/>
</dbReference>
<protein>
    <submittedName>
        <fullName evidence="2">Uncharacterized protein</fullName>
    </submittedName>
</protein>
<accession>A0AAP5H4W9</accession>
<comment type="caution">
    <text evidence="2">The sequence shown here is derived from an EMBL/GenBank/DDBJ whole genome shotgun (WGS) entry which is preliminary data.</text>
</comment>
<gene>
    <name evidence="2" type="ORF">J2W91_003507</name>
</gene>
<organism evidence="2 3">
    <name type="scientific">Paenibacillus amylolyticus</name>
    <dbReference type="NCBI Taxonomy" id="1451"/>
    <lineage>
        <taxon>Bacteria</taxon>
        <taxon>Bacillati</taxon>
        <taxon>Bacillota</taxon>
        <taxon>Bacilli</taxon>
        <taxon>Bacillales</taxon>
        <taxon>Paenibacillaceae</taxon>
        <taxon>Paenibacillus</taxon>
    </lineage>
</organism>
<evidence type="ECO:0000256" key="1">
    <source>
        <dbReference type="SAM" id="SignalP"/>
    </source>
</evidence>
<dbReference type="AlphaFoldDB" id="A0AAP5H4W9"/>
<dbReference type="RefSeq" id="WP_310141830.1">
    <property type="nucleotide sequence ID" value="NZ_JAVDTR010000009.1"/>
</dbReference>
<feature type="signal peptide" evidence="1">
    <location>
        <begin position="1"/>
        <end position="20"/>
    </location>
</feature>
<evidence type="ECO:0000313" key="2">
    <source>
        <dbReference type="EMBL" id="MDR6725021.1"/>
    </source>
</evidence>
<keyword evidence="1" id="KW-0732">Signal</keyword>
<proteinExistence type="predicted"/>
<feature type="chain" id="PRO_5042963086" evidence="1">
    <location>
        <begin position="21"/>
        <end position="103"/>
    </location>
</feature>